<evidence type="ECO:0000256" key="1">
    <source>
        <dbReference type="SAM" id="MobiDB-lite"/>
    </source>
</evidence>
<feature type="region of interest" description="Disordered" evidence="1">
    <location>
        <begin position="35"/>
        <end position="62"/>
    </location>
</feature>
<sequence>MGSLPNLNELTTERLERRLEERERMQARERIIERDFARDQRDGGGGAGLRGLDRPVFVHQQQ</sequence>
<dbReference type="EMBL" id="JBEHCU010007577">
    <property type="protein sequence ID" value="KAL1394506.1"/>
    <property type="molecule type" value="Genomic_DNA"/>
</dbReference>
<gene>
    <name evidence="2" type="ORF">pipiens_011907</name>
</gene>
<feature type="non-terminal residue" evidence="2">
    <location>
        <position position="62"/>
    </location>
</feature>
<proteinExistence type="predicted"/>
<keyword evidence="3" id="KW-1185">Reference proteome</keyword>
<name>A0ABD1D4H6_CULPP</name>
<reference evidence="2 3" key="1">
    <citation type="submission" date="2024-05" db="EMBL/GenBank/DDBJ databases">
        <title>Culex pipiens pipiens assembly and annotation.</title>
        <authorList>
            <person name="Alout H."/>
            <person name="Durand T."/>
        </authorList>
    </citation>
    <scope>NUCLEOTIDE SEQUENCE [LARGE SCALE GENOMIC DNA]</scope>
    <source>
        <strain evidence="2">HA-2024</strain>
        <tissue evidence="2">Whole body</tissue>
    </source>
</reference>
<evidence type="ECO:0000313" key="2">
    <source>
        <dbReference type="EMBL" id="KAL1394506.1"/>
    </source>
</evidence>
<protein>
    <submittedName>
        <fullName evidence="2">Uncharacterized protein</fullName>
    </submittedName>
</protein>
<dbReference type="Proteomes" id="UP001562425">
    <property type="component" value="Unassembled WGS sequence"/>
</dbReference>
<evidence type="ECO:0000313" key="3">
    <source>
        <dbReference type="Proteomes" id="UP001562425"/>
    </source>
</evidence>
<dbReference type="AlphaFoldDB" id="A0ABD1D4H6"/>
<organism evidence="2 3">
    <name type="scientific">Culex pipiens pipiens</name>
    <name type="common">Northern house mosquito</name>
    <dbReference type="NCBI Taxonomy" id="38569"/>
    <lineage>
        <taxon>Eukaryota</taxon>
        <taxon>Metazoa</taxon>
        <taxon>Ecdysozoa</taxon>
        <taxon>Arthropoda</taxon>
        <taxon>Hexapoda</taxon>
        <taxon>Insecta</taxon>
        <taxon>Pterygota</taxon>
        <taxon>Neoptera</taxon>
        <taxon>Endopterygota</taxon>
        <taxon>Diptera</taxon>
        <taxon>Nematocera</taxon>
        <taxon>Culicoidea</taxon>
        <taxon>Culicidae</taxon>
        <taxon>Culicinae</taxon>
        <taxon>Culicini</taxon>
        <taxon>Culex</taxon>
        <taxon>Culex</taxon>
    </lineage>
</organism>
<accession>A0ABD1D4H6</accession>
<comment type="caution">
    <text evidence="2">The sequence shown here is derived from an EMBL/GenBank/DDBJ whole genome shotgun (WGS) entry which is preliminary data.</text>
</comment>